<gene>
    <name evidence="2" type="ORF">VFPFJ_05498</name>
</gene>
<protein>
    <submittedName>
        <fullName evidence="2">Uncharacterized protein</fullName>
    </submittedName>
</protein>
<dbReference type="EMBL" id="LSBI01000005">
    <property type="protein sequence ID" value="OAQ89089.1"/>
    <property type="molecule type" value="Genomic_DNA"/>
</dbReference>
<dbReference type="Proteomes" id="UP000078340">
    <property type="component" value="Unassembled WGS sequence"/>
</dbReference>
<dbReference type="AlphaFoldDB" id="A0A179HHZ6"/>
<reference evidence="2 3" key="1">
    <citation type="submission" date="2016-02" db="EMBL/GenBank/DDBJ databases">
        <title>Biosynthesis of antibiotic leucinostatins and their inhibition on Phytophthora in bio-control Purpureocillium lilacinum.</title>
        <authorList>
            <person name="Wang G."/>
            <person name="Liu Z."/>
            <person name="Lin R."/>
            <person name="Li E."/>
            <person name="Mao Z."/>
            <person name="Ling J."/>
            <person name="Yin W."/>
            <person name="Xie B."/>
        </authorList>
    </citation>
    <scope>NUCLEOTIDE SEQUENCE [LARGE SCALE GENOMIC DNA]</scope>
    <source>
        <strain evidence="2">PLFJ-1</strain>
    </source>
</reference>
<evidence type="ECO:0000256" key="1">
    <source>
        <dbReference type="SAM" id="MobiDB-lite"/>
    </source>
</evidence>
<feature type="region of interest" description="Disordered" evidence="1">
    <location>
        <begin position="1"/>
        <end position="37"/>
    </location>
</feature>
<sequence>MQTTLRTTTRPSVPHRHGATPGPGDRARLPSHSTAHPYNSTLIDSRLLLRSTALLGSSPLGGCHRRPAVAAAARVITPARHLVPRSSVMASRERVLGRCC</sequence>
<comment type="caution">
    <text evidence="2">The sequence shown here is derived from an EMBL/GenBank/DDBJ whole genome shotgun (WGS) entry which is preliminary data.</text>
</comment>
<evidence type="ECO:0000313" key="3">
    <source>
        <dbReference type="Proteomes" id="UP000078340"/>
    </source>
</evidence>
<evidence type="ECO:0000313" key="2">
    <source>
        <dbReference type="EMBL" id="OAQ89089.1"/>
    </source>
</evidence>
<accession>A0A179HHZ6</accession>
<organism evidence="2 3">
    <name type="scientific">Purpureocillium lilacinum</name>
    <name type="common">Paecilomyces lilacinus</name>
    <dbReference type="NCBI Taxonomy" id="33203"/>
    <lineage>
        <taxon>Eukaryota</taxon>
        <taxon>Fungi</taxon>
        <taxon>Dikarya</taxon>
        <taxon>Ascomycota</taxon>
        <taxon>Pezizomycotina</taxon>
        <taxon>Sordariomycetes</taxon>
        <taxon>Hypocreomycetidae</taxon>
        <taxon>Hypocreales</taxon>
        <taxon>Ophiocordycipitaceae</taxon>
        <taxon>Purpureocillium</taxon>
    </lineage>
</organism>
<proteinExistence type="predicted"/>
<feature type="compositionally biased region" description="Polar residues" evidence="1">
    <location>
        <begin position="1"/>
        <end position="11"/>
    </location>
</feature>
<name>A0A179HHZ6_PURLI</name>